<feature type="domain" description="Methyltransferase type 11" evidence="1">
    <location>
        <begin position="54"/>
        <end position="171"/>
    </location>
</feature>
<comment type="caution">
    <text evidence="2">The sequence shown here is derived from an EMBL/GenBank/DDBJ whole genome shotgun (WGS) entry which is preliminary data.</text>
</comment>
<dbReference type="SUPFAM" id="SSF53335">
    <property type="entry name" value="S-adenosyl-L-methionine-dependent methyltransferases"/>
    <property type="match status" value="1"/>
</dbReference>
<protein>
    <recommendedName>
        <fullName evidence="1">Methyltransferase type 11 domain-containing protein</fullName>
    </recommendedName>
</protein>
<evidence type="ECO:0000259" key="1">
    <source>
        <dbReference type="Pfam" id="PF08241"/>
    </source>
</evidence>
<name>A0ABR3VF78_HUMIN</name>
<accession>A0ABR3VF78</accession>
<dbReference type="Pfam" id="PF08241">
    <property type="entry name" value="Methyltransf_11"/>
    <property type="match status" value="1"/>
</dbReference>
<evidence type="ECO:0000313" key="2">
    <source>
        <dbReference type="EMBL" id="KAL1840394.1"/>
    </source>
</evidence>
<sequence>MEKLLTHLRAKRRRIPLEGLAPQRSLPRLKSWPGLEDLTIGTATPVSLRGMKALEVGCGAGLPVLNLFLQEKMDAVGVDLSSVQLGLAEENTKPSPPASSCDLNRLRQCSDGYSPRGKLELVESDMMELRYPPESFDAIVGLYSLVHLPREEQTVFLHRAARWLKREGLLMVNFAREEVEGEVRTGWLGQEEGWVYFSGWGEKTVKVLEEAGLEVLEREVADGVDGVSGLTYVWVIARKKGG</sequence>
<dbReference type="EMBL" id="JAZGSY010000115">
    <property type="protein sequence ID" value="KAL1840394.1"/>
    <property type="molecule type" value="Genomic_DNA"/>
</dbReference>
<gene>
    <name evidence="2" type="ORF">VTJ49DRAFT_520</name>
</gene>
<reference evidence="2 3" key="1">
    <citation type="journal article" date="2024" name="Commun. Biol.">
        <title>Comparative genomic analysis of thermophilic fungi reveals convergent evolutionary adaptations and gene losses.</title>
        <authorList>
            <person name="Steindorff A.S."/>
            <person name="Aguilar-Pontes M.V."/>
            <person name="Robinson A.J."/>
            <person name="Andreopoulos B."/>
            <person name="LaButti K."/>
            <person name="Kuo A."/>
            <person name="Mondo S."/>
            <person name="Riley R."/>
            <person name="Otillar R."/>
            <person name="Haridas S."/>
            <person name="Lipzen A."/>
            <person name="Grimwood J."/>
            <person name="Schmutz J."/>
            <person name="Clum A."/>
            <person name="Reid I.D."/>
            <person name="Moisan M.C."/>
            <person name="Butler G."/>
            <person name="Nguyen T.T.M."/>
            <person name="Dewar K."/>
            <person name="Conant G."/>
            <person name="Drula E."/>
            <person name="Henrissat B."/>
            <person name="Hansel C."/>
            <person name="Singer S."/>
            <person name="Hutchinson M.I."/>
            <person name="de Vries R.P."/>
            <person name="Natvig D.O."/>
            <person name="Powell A.J."/>
            <person name="Tsang A."/>
            <person name="Grigoriev I.V."/>
        </authorList>
    </citation>
    <scope>NUCLEOTIDE SEQUENCE [LARGE SCALE GENOMIC DNA]</scope>
    <source>
        <strain evidence="2 3">CBS 620.91</strain>
    </source>
</reference>
<dbReference type="InterPro" id="IPR029063">
    <property type="entry name" value="SAM-dependent_MTases_sf"/>
</dbReference>
<evidence type="ECO:0000313" key="3">
    <source>
        <dbReference type="Proteomes" id="UP001583172"/>
    </source>
</evidence>
<dbReference type="Gene3D" id="3.40.50.150">
    <property type="entry name" value="Vaccinia Virus protein VP39"/>
    <property type="match status" value="1"/>
</dbReference>
<organism evidence="2 3">
    <name type="scientific">Humicola insolens</name>
    <name type="common">Soft-rot fungus</name>
    <dbReference type="NCBI Taxonomy" id="85995"/>
    <lineage>
        <taxon>Eukaryota</taxon>
        <taxon>Fungi</taxon>
        <taxon>Dikarya</taxon>
        <taxon>Ascomycota</taxon>
        <taxon>Pezizomycotina</taxon>
        <taxon>Sordariomycetes</taxon>
        <taxon>Sordariomycetidae</taxon>
        <taxon>Sordariales</taxon>
        <taxon>Chaetomiaceae</taxon>
        <taxon>Mycothermus</taxon>
    </lineage>
</organism>
<keyword evidence="3" id="KW-1185">Reference proteome</keyword>
<proteinExistence type="predicted"/>
<dbReference type="InterPro" id="IPR013216">
    <property type="entry name" value="Methyltransf_11"/>
</dbReference>
<dbReference type="CDD" id="cd02440">
    <property type="entry name" value="AdoMet_MTases"/>
    <property type="match status" value="1"/>
</dbReference>
<dbReference type="Proteomes" id="UP001583172">
    <property type="component" value="Unassembled WGS sequence"/>
</dbReference>